<evidence type="ECO:0000313" key="2">
    <source>
        <dbReference type="EMBL" id="MBA2881431.1"/>
    </source>
</evidence>
<dbReference type="CDD" id="cd18085">
    <property type="entry name" value="TM1570-like"/>
    <property type="match status" value="1"/>
</dbReference>
<dbReference type="AlphaFoldDB" id="A0A7W0C938"/>
<organism evidence="2 3">
    <name type="scientific">Desulfosalsimonas propionicica</name>
    <dbReference type="NCBI Taxonomy" id="332175"/>
    <lineage>
        <taxon>Bacteria</taxon>
        <taxon>Pseudomonadati</taxon>
        <taxon>Thermodesulfobacteriota</taxon>
        <taxon>Desulfobacteria</taxon>
        <taxon>Desulfobacterales</taxon>
        <taxon>Desulfosalsimonadaceae</taxon>
        <taxon>Desulfosalsimonas</taxon>
    </lineage>
</organism>
<proteinExistence type="predicted"/>
<dbReference type="InterPro" id="IPR029026">
    <property type="entry name" value="tRNA_m1G_MTases_N"/>
</dbReference>
<sequence>MKPLHGIKLYLALLHHPVRSKDGSTIASAITSIDLHDIARAARTYGVSGFYVVTPLADQQAFAQKIIGHWTDGAGAVYNPDRSRALALIRIRESLNQVTTEIGRQEDLPVRVVATSAADSPNQTGYPELSQALAKQDAVWVLALGTAWGLTAEFMDEADFRLAPISTGSGYNHLSVRSAAAIMLDRLLGREF</sequence>
<feature type="domain" description="tRNA (guanine-N(1)-)-methyltransferase C-terminal" evidence="1">
    <location>
        <begin position="8"/>
        <end position="189"/>
    </location>
</feature>
<dbReference type="EMBL" id="JACDUS010000004">
    <property type="protein sequence ID" value="MBA2881431.1"/>
    <property type="molecule type" value="Genomic_DNA"/>
</dbReference>
<name>A0A7W0C938_9BACT</name>
<comment type="caution">
    <text evidence="2">The sequence shown here is derived from an EMBL/GenBank/DDBJ whole genome shotgun (WGS) entry which is preliminary data.</text>
</comment>
<keyword evidence="3" id="KW-1185">Reference proteome</keyword>
<reference evidence="2 3" key="1">
    <citation type="submission" date="2020-07" db="EMBL/GenBank/DDBJ databases">
        <title>Genomic Encyclopedia of Type Strains, Phase IV (KMG-IV): sequencing the most valuable type-strain genomes for metagenomic binning, comparative biology and taxonomic classification.</title>
        <authorList>
            <person name="Goeker M."/>
        </authorList>
    </citation>
    <scope>NUCLEOTIDE SEQUENCE [LARGE SCALE GENOMIC DNA]</scope>
    <source>
        <strain evidence="2 3">DSM 17721</strain>
    </source>
</reference>
<dbReference type="RefSeq" id="WP_232364716.1">
    <property type="nucleotide sequence ID" value="NZ_JACDUS010000004.1"/>
</dbReference>
<evidence type="ECO:0000259" key="1">
    <source>
        <dbReference type="Pfam" id="PF09936"/>
    </source>
</evidence>
<dbReference type="Gene3D" id="3.40.1280.10">
    <property type="match status" value="1"/>
</dbReference>
<dbReference type="Pfam" id="PF09936">
    <property type="entry name" value="Methyltrn_RNA_4"/>
    <property type="match status" value="1"/>
</dbReference>
<dbReference type="InterPro" id="IPR019230">
    <property type="entry name" value="RNA_MeTrfase_C_dom"/>
</dbReference>
<gene>
    <name evidence="2" type="ORF">HNR65_001758</name>
</gene>
<protein>
    <recommendedName>
        <fullName evidence="1">tRNA (guanine-N(1)-)-methyltransferase C-terminal domain-containing protein</fullName>
    </recommendedName>
</protein>
<accession>A0A7W0C938</accession>
<dbReference type="Proteomes" id="UP000525298">
    <property type="component" value="Unassembled WGS sequence"/>
</dbReference>
<evidence type="ECO:0000313" key="3">
    <source>
        <dbReference type="Proteomes" id="UP000525298"/>
    </source>
</evidence>